<evidence type="ECO:0000256" key="5">
    <source>
        <dbReference type="RuleBase" id="RU000477"/>
    </source>
</evidence>
<dbReference type="InterPro" id="IPR000425">
    <property type="entry name" value="MIP"/>
</dbReference>
<dbReference type="InterPro" id="IPR044226">
    <property type="entry name" value="SIP2-1-like"/>
</dbReference>
<feature type="transmembrane region" description="Helical" evidence="7">
    <location>
        <begin position="200"/>
        <end position="221"/>
    </location>
</feature>
<keyword evidence="9" id="KW-1185">Reference proteome</keyword>
<comment type="subcellular location">
    <subcellularLocation>
        <location evidence="1">Membrane</location>
        <topology evidence="1">Multi-pass membrane protein</topology>
    </subcellularLocation>
</comment>
<dbReference type="Pfam" id="PF00230">
    <property type="entry name" value="MIP"/>
    <property type="match status" value="1"/>
</dbReference>
<comment type="similarity">
    <text evidence="5">Belongs to the MIP/aquaporin (TC 1.A.8) family.</text>
</comment>
<evidence type="ECO:0000313" key="8">
    <source>
        <dbReference type="EMBL" id="RDX60225.1"/>
    </source>
</evidence>
<dbReference type="PANTHER" id="PTHR47720">
    <property type="entry name" value="AQUAPORIN SIP2-1-RELATED"/>
    <property type="match status" value="1"/>
</dbReference>
<evidence type="ECO:0000256" key="6">
    <source>
        <dbReference type="SAM" id="MobiDB-lite"/>
    </source>
</evidence>
<keyword evidence="3 7" id="KW-1133">Transmembrane helix</keyword>
<sequence length="323" mass="35384">MGRVRLLVSDFVLSFMWVWPGVLIRVFIFKHLALPHTPLVEVLKTALSVVNMFLFAFLVKATRGGAYNPLTVLADAITGNFNNFLYCVAARIPTQVVGSIVGVKLLIDTIPEVGLGPSLNVDIHQGALTEGLLTFAIVTISLGLATKVRENFLMKTWISSLSKLALHILGSDLTGGCMNPASVMGWAYARGDHITKEHFLVYWLAPIEGTILAVWTFKLLVRPVKEDKTSSKRTRQTTQNQQDKEEEVRNAKEKGLDAPKEQIAPLISAKPKQTLPTLFLLGLLLAEAKFASVSLGRDETTFISLTAKAEFPSVPWKNAGGDS</sequence>
<dbReference type="OrthoDB" id="1580043at2759"/>
<evidence type="ECO:0000256" key="4">
    <source>
        <dbReference type="ARBA" id="ARBA00023136"/>
    </source>
</evidence>
<comment type="caution">
    <text evidence="8">The sequence shown here is derived from an EMBL/GenBank/DDBJ whole genome shotgun (WGS) entry which is preliminary data.</text>
</comment>
<feature type="transmembrane region" description="Helical" evidence="7">
    <location>
        <begin position="123"/>
        <end position="144"/>
    </location>
</feature>
<protein>
    <submittedName>
        <fullName evidence="8">Aquaporin SIP2-1</fullName>
    </submittedName>
</protein>
<reference evidence="8" key="1">
    <citation type="submission" date="2018-05" db="EMBL/GenBank/DDBJ databases">
        <title>Draft genome of Mucuna pruriens seed.</title>
        <authorList>
            <person name="Nnadi N.E."/>
            <person name="Vos R."/>
            <person name="Hasami M.H."/>
            <person name="Devisetty U.K."/>
            <person name="Aguiy J.C."/>
        </authorList>
    </citation>
    <scope>NUCLEOTIDE SEQUENCE [LARGE SCALE GENOMIC DNA]</scope>
    <source>
        <strain evidence="8">JCA_2017</strain>
    </source>
</reference>
<dbReference type="EMBL" id="QJKJ01017019">
    <property type="protein sequence ID" value="RDX60225.1"/>
    <property type="molecule type" value="Genomic_DNA"/>
</dbReference>
<organism evidence="8 9">
    <name type="scientific">Mucuna pruriens</name>
    <name type="common">Velvet bean</name>
    <name type="synonym">Dolichos pruriens</name>
    <dbReference type="NCBI Taxonomy" id="157652"/>
    <lineage>
        <taxon>Eukaryota</taxon>
        <taxon>Viridiplantae</taxon>
        <taxon>Streptophyta</taxon>
        <taxon>Embryophyta</taxon>
        <taxon>Tracheophyta</taxon>
        <taxon>Spermatophyta</taxon>
        <taxon>Magnoliopsida</taxon>
        <taxon>eudicotyledons</taxon>
        <taxon>Gunneridae</taxon>
        <taxon>Pentapetalae</taxon>
        <taxon>rosids</taxon>
        <taxon>fabids</taxon>
        <taxon>Fabales</taxon>
        <taxon>Fabaceae</taxon>
        <taxon>Papilionoideae</taxon>
        <taxon>50 kb inversion clade</taxon>
        <taxon>NPAAA clade</taxon>
        <taxon>indigoferoid/millettioid clade</taxon>
        <taxon>Phaseoleae</taxon>
        <taxon>Mucuna</taxon>
    </lineage>
</organism>
<evidence type="ECO:0000256" key="3">
    <source>
        <dbReference type="ARBA" id="ARBA00022989"/>
    </source>
</evidence>
<evidence type="ECO:0000313" key="9">
    <source>
        <dbReference type="Proteomes" id="UP000257109"/>
    </source>
</evidence>
<keyword evidence="4 7" id="KW-0472">Membrane</keyword>
<dbReference type="GO" id="GO:0016020">
    <property type="term" value="C:membrane"/>
    <property type="evidence" value="ECO:0007669"/>
    <property type="project" value="UniProtKB-SubCell"/>
</dbReference>
<dbReference type="PRINTS" id="PR00783">
    <property type="entry name" value="MINTRINSICP"/>
</dbReference>
<dbReference type="Proteomes" id="UP000257109">
    <property type="component" value="Unassembled WGS sequence"/>
</dbReference>
<keyword evidence="2 5" id="KW-0812">Transmembrane</keyword>
<evidence type="ECO:0000256" key="1">
    <source>
        <dbReference type="ARBA" id="ARBA00004141"/>
    </source>
</evidence>
<name>A0A371E2J2_MUCPR</name>
<evidence type="ECO:0000256" key="7">
    <source>
        <dbReference type="SAM" id="Phobius"/>
    </source>
</evidence>
<gene>
    <name evidence="8" type="primary">SIP2-1</name>
    <name evidence="8" type="ORF">CR513_61648</name>
</gene>
<evidence type="ECO:0000256" key="2">
    <source>
        <dbReference type="ARBA" id="ARBA00022692"/>
    </source>
</evidence>
<dbReference type="SUPFAM" id="SSF81338">
    <property type="entry name" value="Aquaporin-like"/>
    <property type="match status" value="1"/>
</dbReference>
<proteinExistence type="inferred from homology"/>
<feature type="transmembrane region" description="Helical" evidence="7">
    <location>
        <begin position="6"/>
        <end position="27"/>
    </location>
</feature>
<accession>A0A371E2J2</accession>
<keyword evidence="5" id="KW-0813">Transport</keyword>
<dbReference type="STRING" id="157652.A0A371E2J2"/>
<dbReference type="AlphaFoldDB" id="A0A371E2J2"/>
<feature type="compositionally biased region" description="Basic and acidic residues" evidence="6">
    <location>
        <begin position="242"/>
        <end position="256"/>
    </location>
</feature>
<dbReference type="Gene3D" id="1.20.1080.10">
    <property type="entry name" value="Glycerol uptake facilitator protein"/>
    <property type="match status" value="1"/>
</dbReference>
<feature type="region of interest" description="Disordered" evidence="6">
    <location>
        <begin position="228"/>
        <end position="256"/>
    </location>
</feature>
<feature type="non-terminal residue" evidence="8">
    <location>
        <position position="1"/>
    </location>
</feature>
<dbReference type="PANTHER" id="PTHR47720:SF1">
    <property type="entry name" value="AQUAPORIN SIP2-1-RELATED"/>
    <property type="match status" value="1"/>
</dbReference>
<dbReference type="InterPro" id="IPR023271">
    <property type="entry name" value="Aquaporin-like"/>
</dbReference>
<dbReference type="GO" id="GO:0015267">
    <property type="term" value="F:channel activity"/>
    <property type="evidence" value="ECO:0007669"/>
    <property type="project" value="InterPro"/>
</dbReference>
<feature type="transmembrane region" description="Helical" evidence="7">
    <location>
        <begin position="39"/>
        <end position="59"/>
    </location>
</feature>